<dbReference type="STRING" id="994573.T472_0202135"/>
<sequence length="79" mass="9092">MSIKGYNLISKWHMSITEREVLKCLVEMVKDRRVAAEEEWEDLSKLVRKVRAGVLNADLRLLIEEVCHAVLKNARSAAQ</sequence>
<evidence type="ECO:0000313" key="2">
    <source>
        <dbReference type="Proteomes" id="UP000017747"/>
    </source>
</evidence>
<name>V7I7T9_9CLOT</name>
<protein>
    <submittedName>
        <fullName evidence="1">Uncharacterized protein</fullName>
    </submittedName>
</protein>
<organism evidence="1 2">
    <name type="scientific">Youngiibacter fragilis 232.1</name>
    <dbReference type="NCBI Taxonomy" id="994573"/>
    <lineage>
        <taxon>Bacteria</taxon>
        <taxon>Bacillati</taxon>
        <taxon>Bacillota</taxon>
        <taxon>Clostridia</taxon>
        <taxon>Eubacteriales</taxon>
        <taxon>Clostridiaceae</taxon>
        <taxon>Youngiibacter</taxon>
    </lineage>
</organism>
<comment type="caution">
    <text evidence="1">The sequence shown here is derived from an EMBL/GenBank/DDBJ whole genome shotgun (WGS) entry which is preliminary data.</text>
</comment>
<dbReference type="AlphaFoldDB" id="V7I7T9"/>
<reference evidence="1 2" key="1">
    <citation type="journal article" date="2014" name="Genome Announc.">
        <title>Genome Sequence of Youngiibacter fragilis, the Type Strain of the Genus Youngiibacter.</title>
        <authorList>
            <person name="Wawrik C.B."/>
            <person name="Callaghan A.V."/>
            <person name="Stamps B.W."/>
            <person name="Wawrik B."/>
        </authorList>
    </citation>
    <scope>NUCLEOTIDE SEQUENCE [LARGE SCALE GENOMIC DNA]</scope>
    <source>
        <strain evidence="1 2">232.1</strain>
    </source>
</reference>
<dbReference type="EMBL" id="AXUN02000034">
    <property type="protein sequence ID" value="ETA82245.1"/>
    <property type="molecule type" value="Genomic_DNA"/>
</dbReference>
<gene>
    <name evidence="1" type="ORF">T472_0202135</name>
</gene>
<accession>V7I7T9</accession>
<keyword evidence="2" id="KW-1185">Reference proteome</keyword>
<proteinExistence type="predicted"/>
<evidence type="ECO:0000313" key="1">
    <source>
        <dbReference type="EMBL" id="ETA82245.1"/>
    </source>
</evidence>
<dbReference type="Proteomes" id="UP000017747">
    <property type="component" value="Unassembled WGS sequence"/>
</dbReference>